<dbReference type="Proteomes" id="UP000265520">
    <property type="component" value="Unassembled WGS sequence"/>
</dbReference>
<accession>A0A392RAY3</accession>
<evidence type="ECO:0000313" key="2">
    <source>
        <dbReference type="Proteomes" id="UP000265520"/>
    </source>
</evidence>
<sequence length="15" mass="1512">IGSVKPALAQGTLWA</sequence>
<proteinExistence type="predicted"/>
<keyword evidence="2" id="KW-1185">Reference proteome</keyword>
<organism evidence="1 2">
    <name type="scientific">Trifolium medium</name>
    <dbReference type="NCBI Taxonomy" id="97028"/>
    <lineage>
        <taxon>Eukaryota</taxon>
        <taxon>Viridiplantae</taxon>
        <taxon>Streptophyta</taxon>
        <taxon>Embryophyta</taxon>
        <taxon>Tracheophyta</taxon>
        <taxon>Spermatophyta</taxon>
        <taxon>Magnoliopsida</taxon>
        <taxon>eudicotyledons</taxon>
        <taxon>Gunneridae</taxon>
        <taxon>Pentapetalae</taxon>
        <taxon>rosids</taxon>
        <taxon>fabids</taxon>
        <taxon>Fabales</taxon>
        <taxon>Fabaceae</taxon>
        <taxon>Papilionoideae</taxon>
        <taxon>50 kb inversion clade</taxon>
        <taxon>NPAAA clade</taxon>
        <taxon>Hologalegina</taxon>
        <taxon>IRL clade</taxon>
        <taxon>Trifolieae</taxon>
        <taxon>Trifolium</taxon>
    </lineage>
</organism>
<evidence type="ECO:0000313" key="1">
    <source>
        <dbReference type="EMBL" id="MCI33808.1"/>
    </source>
</evidence>
<dbReference type="EMBL" id="LXQA010207660">
    <property type="protein sequence ID" value="MCI33808.1"/>
    <property type="molecule type" value="Genomic_DNA"/>
</dbReference>
<comment type="caution">
    <text evidence="1">The sequence shown here is derived from an EMBL/GenBank/DDBJ whole genome shotgun (WGS) entry which is preliminary data.</text>
</comment>
<protein>
    <submittedName>
        <fullName evidence="1">Uncharacterized protein</fullName>
    </submittedName>
</protein>
<name>A0A392RAY3_9FABA</name>
<feature type="non-terminal residue" evidence="1">
    <location>
        <position position="1"/>
    </location>
</feature>
<reference evidence="1 2" key="1">
    <citation type="journal article" date="2018" name="Front. Plant Sci.">
        <title>Red Clover (Trifolium pratense) and Zigzag Clover (T. medium) - A Picture of Genomic Similarities and Differences.</title>
        <authorList>
            <person name="Dluhosova J."/>
            <person name="Istvanek J."/>
            <person name="Nedelnik J."/>
            <person name="Repkova J."/>
        </authorList>
    </citation>
    <scope>NUCLEOTIDE SEQUENCE [LARGE SCALE GENOMIC DNA]</scope>
    <source>
        <strain evidence="2">cv. 10/8</strain>
        <tissue evidence="1">Leaf</tissue>
    </source>
</reference>